<dbReference type="InterPro" id="IPR050793">
    <property type="entry name" value="CMP-NeuNAc_synthase"/>
</dbReference>
<dbReference type="InterPro" id="IPR029044">
    <property type="entry name" value="Nucleotide-diphossugar_trans"/>
</dbReference>
<dbReference type="Proteomes" id="UP000177011">
    <property type="component" value="Unassembled WGS sequence"/>
</dbReference>
<proteinExistence type="predicted"/>
<dbReference type="CDD" id="cd02513">
    <property type="entry name" value="CMP-NeuAc_Synthase"/>
    <property type="match status" value="1"/>
</dbReference>
<reference evidence="1 2" key="1">
    <citation type="journal article" date="2016" name="Nat. Commun.">
        <title>Thousands of microbial genomes shed light on interconnected biogeochemical processes in an aquifer system.</title>
        <authorList>
            <person name="Anantharaman K."/>
            <person name="Brown C.T."/>
            <person name="Hug L.A."/>
            <person name="Sharon I."/>
            <person name="Castelle C.J."/>
            <person name="Probst A.J."/>
            <person name="Thomas B.C."/>
            <person name="Singh A."/>
            <person name="Wilkins M.J."/>
            <person name="Karaoz U."/>
            <person name="Brodie E.L."/>
            <person name="Williams K.H."/>
            <person name="Hubbard S.S."/>
            <person name="Banfield J.F."/>
        </authorList>
    </citation>
    <scope>NUCLEOTIDE SEQUENCE [LARGE SCALE GENOMIC DNA]</scope>
</reference>
<dbReference type="PANTHER" id="PTHR21485">
    <property type="entry name" value="HAD SUPERFAMILY MEMBERS CMAS AND KDSC"/>
    <property type="match status" value="1"/>
</dbReference>
<dbReference type="PANTHER" id="PTHR21485:SF6">
    <property type="entry name" value="N-ACYLNEURAMINATE CYTIDYLYLTRANSFERASE-RELATED"/>
    <property type="match status" value="1"/>
</dbReference>
<organism evidence="1 2">
    <name type="scientific">Candidatus Wolfebacteria bacterium RIFCSPLOWO2_01_FULL_47_17b</name>
    <dbReference type="NCBI Taxonomy" id="1802558"/>
    <lineage>
        <taxon>Bacteria</taxon>
        <taxon>Candidatus Wolfeibacteriota</taxon>
    </lineage>
</organism>
<dbReference type="Pfam" id="PF02348">
    <property type="entry name" value="CTP_transf_3"/>
    <property type="match status" value="1"/>
</dbReference>
<protein>
    <recommendedName>
        <fullName evidence="3">Acylneuraminate cytidylyltransferase</fullName>
    </recommendedName>
</protein>
<dbReference type="EMBL" id="MGIS01000008">
    <property type="protein sequence ID" value="OGM93685.1"/>
    <property type="molecule type" value="Genomic_DNA"/>
</dbReference>
<gene>
    <name evidence="1" type="ORF">A2935_01530</name>
</gene>
<sequence>MTSTNPKKILAVIGARSGSRGVPHKNIRDLGGKPLMAWIIETAKKSRYVNRVVVCTDSAEYAKIAKRYGAEVPYLQPPEVSEGTDFEYVRYALAQLKEKEGYDPDIIVRLMSVVPFQKAEDIDSCVEELLRHPDADSSVVVAEARQNPHKALKITPEGRLVSFMTGEGKGVEPTKRQWYEKAYFRANIVATYPRVLRETGTIVGNHVRHHAIPQERAIDIDSEIDFVIAEALLKEFGMRNSGDFV</sequence>
<dbReference type="Gene3D" id="3.90.550.10">
    <property type="entry name" value="Spore Coat Polysaccharide Biosynthesis Protein SpsA, Chain A"/>
    <property type="match status" value="1"/>
</dbReference>
<comment type="caution">
    <text evidence="1">The sequence shown here is derived from an EMBL/GenBank/DDBJ whole genome shotgun (WGS) entry which is preliminary data.</text>
</comment>
<dbReference type="GO" id="GO:0008781">
    <property type="term" value="F:N-acylneuraminate cytidylyltransferase activity"/>
    <property type="evidence" value="ECO:0007669"/>
    <property type="project" value="TreeGrafter"/>
</dbReference>
<evidence type="ECO:0000313" key="1">
    <source>
        <dbReference type="EMBL" id="OGM93685.1"/>
    </source>
</evidence>
<evidence type="ECO:0000313" key="2">
    <source>
        <dbReference type="Proteomes" id="UP000177011"/>
    </source>
</evidence>
<name>A0A1F8E0Z6_9BACT</name>
<dbReference type="SUPFAM" id="SSF53448">
    <property type="entry name" value="Nucleotide-diphospho-sugar transferases"/>
    <property type="match status" value="1"/>
</dbReference>
<dbReference type="AlphaFoldDB" id="A0A1F8E0Z6"/>
<dbReference type="InterPro" id="IPR003329">
    <property type="entry name" value="Cytidylyl_trans"/>
</dbReference>
<evidence type="ECO:0008006" key="3">
    <source>
        <dbReference type="Google" id="ProtNLM"/>
    </source>
</evidence>
<accession>A0A1F8E0Z6</accession>